<dbReference type="NCBIfam" id="TIGR01488">
    <property type="entry name" value="HAD-SF-IB"/>
    <property type="match status" value="1"/>
</dbReference>
<dbReference type="GO" id="GO:0046872">
    <property type="term" value="F:metal ion binding"/>
    <property type="evidence" value="ECO:0007669"/>
    <property type="project" value="UniProtKB-KW"/>
</dbReference>
<dbReference type="GO" id="GO:0016787">
    <property type="term" value="F:hydrolase activity"/>
    <property type="evidence" value="ECO:0007669"/>
    <property type="project" value="UniProtKB-KW"/>
</dbReference>
<evidence type="ECO:0000313" key="5">
    <source>
        <dbReference type="EMBL" id="VFJ52299.1"/>
    </source>
</evidence>
<dbReference type="EMBL" id="CAADFL010000100">
    <property type="protein sequence ID" value="VFK09268.1"/>
    <property type="molecule type" value="Genomic_DNA"/>
</dbReference>
<dbReference type="PANTHER" id="PTHR43344">
    <property type="entry name" value="PHOSPHOSERINE PHOSPHATASE"/>
    <property type="match status" value="1"/>
</dbReference>
<dbReference type="Pfam" id="PF12710">
    <property type="entry name" value="HAD"/>
    <property type="match status" value="1"/>
</dbReference>
<evidence type="ECO:0000313" key="6">
    <source>
        <dbReference type="EMBL" id="VFK09268.1"/>
    </source>
</evidence>
<proteinExistence type="predicted"/>
<keyword evidence="2" id="KW-0378">Hydrolase</keyword>
<dbReference type="InterPro" id="IPR036412">
    <property type="entry name" value="HAD-like_sf"/>
</dbReference>
<accession>A0A450SGC3</accession>
<dbReference type="InterPro" id="IPR023214">
    <property type="entry name" value="HAD_sf"/>
</dbReference>
<dbReference type="EMBL" id="CAADFA010000107">
    <property type="protein sequence ID" value="VFJ52299.1"/>
    <property type="molecule type" value="Genomic_DNA"/>
</dbReference>
<dbReference type="Gene3D" id="3.40.50.1000">
    <property type="entry name" value="HAD superfamily/HAD-like"/>
    <property type="match status" value="1"/>
</dbReference>
<name>A0A450SGC3_9GAMM</name>
<sequence length="200" mass="22342">MSTIVVADFDETLIEQNTLLAAYRELADTPLVFSVIRALFKGRWLWRGPRSAIKEEMYRRMLRGRREDELAAAGRGIARHVTLNQAAVSRIQPFLNQGHELIVASAALTQIVGAVLEEKGIVFSRVVASRAESEDGKLTGLLIGGECFGKIKARRIRQLRETCYPDAYMVAFGNWPDDSPLLAEADEGYIVTRDTVKTFL</sequence>
<dbReference type="SUPFAM" id="SSF56784">
    <property type="entry name" value="HAD-like"/>
    <property type="match status" value="1"/>
</dbReference>
<evidence type="ECO:0000256" key="3">
    <source>
        <dbReference type="ARBA" id="ARBA00022842"/>
    </source>
</evidence>
<keyword evidence="1" id="KW-0479">Metal-binding</keyword>
<dbReference type="Gene3D" id="1.20.1440.100">
    <property type="entry name" value="SG protein - dephosphorylation function"/>
    <property type="match status" value="1"/>
</dbReference>
<protein>
    <submittedName>
        <fullName evidence="4">Haloacid Dehalogenase superfamily, subfamily IB, phosphoserine phosphatase-like</fullName>
    </submittedName>
</protein>
<dbReference type="PANTHER" id="PTHR43344:SF13">
    <property type="entry name" value="PHOSPHATASE RV3661-RELATED"/>
    <property type="match status" value="1"/>
</dbReference>
<organism evidence="4">
    <name type="scientific">Candidatus Kentrum sp. FM</name>
    <dbReference type="NCBI Taxonomy" id="2126340"/>
    <lineage>
        <taxon>Bacteria</taxon>
        <taxon>Pseudomonadati</taxon>
        <taxon>Pseudomonadota</taxon>
        <taxon>Gammaproteobacteria</taxon>
        <taxon>Candidatus Kentrum</taxon>
    </lineage>
</organism>
<gene>
    <name evidence="4" type="ORF">BECKFM1743A_GA0114220_1009710</name>
    <name evidence="6" type="ORF">BECKFM1743B_GA0114221_1010010</name>
    <name evidence="5" type="ORF">BECKFM1743C_GA0114222_1010710</name>
</gene>
<reference evidence="4" key="1">
    <citation type="submission" date="2019-02" db="EMBL/GenBank/DDBJ databases">
        <authorList>
            <person name="Gruber-Vodicka R. H."/>
            <person name="Seah K. B. B."/>
        </authorList>
    </citation>
    <scope>NUCLEOTIDE SEQUENCE</scope>
    <source>
        <strain evidence="4">BECK_BZ163</strain>
        <strain evidence="6">BECK_BZ164</strain>
        <strain evidence="5">BECK_BZ165</strain>
    </source>
</reference>
<dbReference type="InterPro" id="IPR050582">
    <property type="entry name" value="HAD-like_SerB"/>
</dbReference>
<evidence type="ECO:0000256" key="1">
    <source>
        <dbReference type="ARBA" id="ARBA00022723"/>
    </source>
</evidence>
<keyword evidence="3" id="KW-0460">Magnesium</keyword>
<dbReference type="AlphaFoldDB" id="A0A450SGC3"/>
<evidence type="ECO:0000313" key="4">
    <source>
        <dbReference type="EMBL" id="VFJ52051.1"/>
    </source>
</evidence>
<evidence type="ECO:0000256" key="2">
    <source>
        <dbReference type="ARBA" id="ARBA00022801"/>
    </source>
</evidence>
<dbReference type="EMBL" id="CAADEZ010000097">
    <property type="protein sequence ID" value="VFJ52051.1"/>
    <property type="molecule type" value="Genomic_DNA"/>
</dbReference>